<proteinExistence type="predicted"/>
<feature type="compositionally biased region" description="Polar residues" evidence="1">
    <location>
        <begin position="74"/>
        <end position="86"/>
    </location>
</feature>
<keyword evidence="3" id="KW-1185">Reference proteome</keyword>
<evidence type="ECO:0000313" key="2">
    <source>
        <dbReference type="EMBL" id="GGZ77573.1"/>
    </source>
</evidence>
<dbReference type="AlphaFoldDB" id="A0A918V736"/>
<feature type="compositionally biased region" description="Basic residues" evidence="1">
    <location>
        <begin position="102"/>
        <end position="111"/>
    </location>
</feature>
<dbReference type="Proteomes" id="UP000623010">
    <property type="component" value="Unassembled WGS sequence"/>
</dbReference>
<evidence type="ECO:0000256" key="1">
    <source>
        <dbReference type="SAM" id="MobiDB-lite"/>
    </source>
</evidence>
<gene>
    <name evidence="2" type="ORF">GCM10010389_14170</name>
</gene>
<reference evidence="2" key="1">
    <citation type="journal article" date="2014" name="Int. J. Syst. Evol. Microbiol.">
        <title>Complete genome sequence of Corynebacterium casei LMG S-19264T (=DSM 44701T), isolated from a smear-ripened cheese.</title>
        <authorList>
            <consortium name="US DOE Joint Genome Institute (JGI-PGF)"/>
            <person name="Walter F."/>
            <person name="Albersmeier A."/>
            <person name="Kalinowski J."/>
            <person name="Ruckert C."/>
        </authorList>
    </citation>
    <scope>NUCLEOTIDE SEQUENCE</scope>
    <source>
        <strain evidence="2">JCM 5016</strain>
    </source>
</reference>
<dbReference type="EMBL" id="BMWH01000003">
    <property type="protein sequence ID" value="GGZ77573.1"/>
    <property type="molecule type" value="Genomic_DNA"/>
</dbReference>
<protein>
    <submittedName>
        <fullName evidence="2">Uncharacterized protein</fullName>
    </submittedName>
</protein>
<evidence type="ECO:0000313" key="3">
    <source>
        <dbReference type="Proteomes" id="UP000623010"/>
    </source>
</evidence>
<reference evidence="2" key="2">
    <citation type="submission" date="2020-09" db="EMBL/GenBank/DDBJ databases">
        <authorList>
            <person name="Sun Q."/>
            <person name="Ohkuma M."/>
        </authorList>
    </citation>
    <scope>NUCLEOTIDE SEQUENCE</scope>
    <source>
        <strain evidence="2">JCM 5016</strain>
    </source>
</reference>
<accession>A0A918V736</accession>
<comment type="caution">
    <text evidence="2">The sequence shown here is derived from an EMBL/GenBank/DDBJ whole genome shotgun (WGS) entry which is preliminary data.</text>
</comment>
<name>A0A918V736_9ACTN</name>
<feature type="region of interest" description="Disordered" evidence="1">
    <location>
        <begin position="1"/>
        <end position="111"/>
    </location>
</feature>
<feature type="compositionally biased region" description="Low complexity" evidence="1">
    <location>
        <begin position="13"/>
        <end position="24"/>
    </location>
</feature>
<sequence>MWATFSPPERASRASARLHASVSREPAISQASSTRHTQPALFAGRLASTSRPTIAGGAKHRKNRSAQLWAGTGRPSTTSYQPQTALPSAAIAEERANSSQAARKRARRLRA</sequence>
<organism evidence="2 3">
    <name type="scientific">Streptomyces echinoruber</name>
    <dbReference type="NCBI Taxonomy" id="68898"/>
    <lineage>
        <taxon>Bacteria</taxon>
        <taxon>Bacillati</taxon>
        <taxon>Actinomycetota</taxon>
        <taxon>Actinomycetes</taxon>
        <taxon>Kitasatosporales</taxon>
        <taxon>Streptomycetaceae</taxon>
        <taxon>Streptomyces</taxon>
    </lineage>
</organism>